<comment type="caution">
    <text evidence="1">The sequence shown here is derived from an EMBL/GenBank/DDBJ whole genome shotgun (WGS) entry which is preliminary data.</text>
</comment>
<evidence type="ECO:0000313" key="1">
    <source>
        <dbReference type="EMBL" id="CAD8153736.1"/>
    </source>
</evidence>
<accession>A0A8S1TS25</accession>
<keyword evidence="2" id="KW-1185">Reference proteome</keyword>
<evidence type="ECO:0000313" key="2">
    <source>
        <dbReference type="Proteomes" id="UP000689195"/>
    </source>
</evidence>
<gene>
    <name evidence="1" type="ORF">PPENT_87.1.T0250002</name>
</gene>
<reference evidence="1" key="1">
    <citation type="submission" date="2021-01" db="EMBL/GenBank/DDBJ databases">
        <authorList>
            <consortium name="Genoscope - CEA"/>
            <person name="William W."/>
        </authorList>
    </citation>
    <scope>NUCLEOTIDE SEQUENCE</scope>
</reference>
<name>A0A8S1TS25_9CILI</name>
<dbReference type="Proteomes" id="UP000689195">
    <property type="component" value="Unassembled WGS sequence"/>
</dbReference>
<protein>
    <submittedName>
        <fullName evidence="1">Uncharacterized protein</fullName>
    </submittedName>
</protein>
<sequence>MKLNPLIKTTKIFLHRQKFRSNKIVQYKKHPITSLHSSFPNRPYFKHKEHQF</sequence>
<dbReference type="AlphaFoldDB" id="A0A8S1TS25"/>
<dbReference type="EMBL" id="CAJJDO010000025">
    <property type="protein sequence ID" value="CAD8153736.1"/>
    <property type="molecule type" value="Genomic_DNA"/>
</dbReference>
<organism evidence="1 2">
    <name type="scientific">Paramecium pentaurelia</name>
    <dbReference type="NCBI Taxonomy" id="43138"/>
    <lineage>
        <taxon>Eukaryota</taxon>
        <taxon>Sar</taxon>
        <taxon>Alveolata</taxon>
        <taxon>Ciliophora</taxon>
        <taxon>Intramacronucleata</taxon>
        <taxon>Oligohymenophorea</taxon>
        <taxon>Peniculida</taxon>
        <taxon>Parameciidae</taxon>
        <taxon>Paramecium</taxon>
    </lineage>
</organism>
<proteinExistence type="predicted"/>